<reference evidence="1" key="1">
    <citation type="submission" date="2018-02" db="EMBL/GenBank/DDBJ databases">
        <title>Rhizophora mucronata_Transcriptome.</title>
        <authorList>
            <person name="Meera S.P."/>
            <person name="Sreeshan A."/>
            <person name="Augustine A."/>
        </authorList>
    </citation>
    <scope>NUCLEOTIDE SEQUENCE</scope>
    <source>
        <tissue evidence="1">Leaf</tissue>
    </source>
</reference>
<name>A0A2P2P0P0_RHIMU</name>
<proteinExistence type="predicted"/>
<evidence type="ECO:0000313" key="1">
    <source>
        <dbReference type="EMBL" id="MBX48294.1"/>
    </source>
</evidence>
<organism evidence="1">
    <name type="scientific">Rhizophora mucronata</name>
    <name type="common">Asiatic mangrove</name>
    <dbReference type="NCBI Taxonomy" id="61149"/>
    <lineage>
        <taxon>Eukaryota</taxon>
        <taxon>Viridiplantae</taxon>
        <taxon>Streptophyta</taxon>
        <taxon>Embryophyta</taxon>
        <taxon>Tracheophyta</taxon>
        <taxon>Spermatophyta</taxon>
        <taxon>Magnoliopsida</taxon>
        <taxon>eudicotyledons</taxon>
        <taxon>Gunneridae</taxon>
        <taxon>Pentapetalae</taxon>
        <taxon>rosids</taxon>
        <taxon>fabids</taxon>
        <taxon>Malpighiales</taxon>
        <taxon>Rhizophoraceae</taxon>
        <taxon>Rhizophora</taxon>
    </lineage>
</organism>
<dbReference type="AlphaFoldDB" id="A0A2P2P0P0"/>
<accession>A0A2P2P0P0</accession>
<dbReference type="EMBL" id="GGEC01067810">
    <property type="protein sequence ID" value="MBX48294.1"/>
    <property type="molecule type" value="Transcribed_RNA"/>
</dbReference>
<sequence length="66" mass="6853">MEAAKSSSPPLSFAPEFVVRSPTPPARTSSAMAHVSPSKICFPSGMLASLLVFALCNDSLCLPSTL</sequence>
<protein>
    <submittedName>
        <fullName evidence="1">Uncharacterized protein</fullName>
    </submittedName>
</protein>